<dbReference type="InterPro" id="IPR013094">
    <property type="entry name" value="AB_hydrolase_3"/>
</dbReference>
<gene>
    <name evidence="3" type="ORF">M569_00700</name>
</gene>
<evidence type="ECO:0000313" key="4">
    <source>
        <dbReference type="Proteomes" id="UP000015453"/>
    </source>
</evidence>
<dbReference type="GO" id="GO:0016787">
    <property type="term" value="F:hydrolase activity"/>
    <property type="evidence" value="ECO:0007669"/>
    <property type="project" value="InterPro"/>
</dbReference>
<reference evidence="3 4" key="1">
    <citation type="journal article" date="2013" name="BMC Genomics">
        <title>The miniature genome of a carnivorous plant Genlisea aurea contains a low number of genes and short non-coding sequences.</title>
        <authorList>
            <person name="Leushkin E.V."/>
            <person name="Sutormin R.A."/>
            <person name="Nabieva E.R."/>
            <person name="Penin A.A."/>
            <person name="Kondrashov A.S."/>
            <person name="Logacheva M.D."/>
        </authorList>
    </citation>
    <scope>NUCLEOTIDE SEQUENCE [LARGE SCALE GENOMIC DNA]</scope>
</reference>
<dbReference type="AlphaFoldDB" id="S8D2V2"/>
<keyword evidence="4" id="KW-1185">Reference proteome</keyword>
<dbReference type="OrthoDB" id="408631at2759"/>
<organism evidence="3 4">
    <name type="scientific">Genlisea aurea</name>
    <dbReference type="NCBI Taxonomy" id="192259"/>
    <lineage>
        <taxon>Eukaryota</taxon>
        <taxon>Viridiplantae</taxon>
        <taxon>Streptophyta</taxon>
        <taxon>Embryophyta</taxon>
        <taxon>Tracheophyta</taxon>
        <taxon>Spermatophyta</taxon>
        <taxon>Magnoliopsida</taxon>
        <taxon>eudicotyledons</taxon>
        <taxon>Gunneridae</taxon>
        <taxon>Pentapetalae</taxon>
        <taxon>asterids</taxon>
        <taxon>lamiids</taxon>
        <taxon>Lamiales</taxon>
        <taxon>Lentibulariaceae</taxon>
        <taxon>Genlisea</taxon>
    </lineage>
</organism>
<protein>
    <recommendedName>
        <fullName evidence="2">Alpha/beta hydrolase fold-3 domain-containing protein</fullName>
    </recommendedName>
</protein>
<proteinExistence type="inferred from homology"/>
<dbReference type="InterPro" id="IPR029058">
    <property type="entry name" value="AB_hydrolase_fold"/>
</dbReference>
<dbReference type="Proteomes" id="UP000015453">
    <property type="component" value="Unassembled WGS sequence"/>
</dbReference>
<dbReference type="EMBL" id="AUSU01000198">
    <property type="protein sequence ID" value="EPS74054.1"/>
    <property type="molecule type" value="Genomic_DNA"/>
</dbReference>
<dbReference type="Pfam" id="PF07859">
    <property type="entry name" value="Abhydrolase_3"/>
    <property type="match status" value="1"/>
</dbReference>
<sequence>PRLPLSIRIAYFFVRITTDFSLRRDGTVNRLLANFFQHAVSNMLTTTKPRAGVRTADIVVDVSRNLWFRLFVPTHVADRRIPVVVFFHGGGFVFMSADLKHYDNVCRRFATEIGAVVVSVNYRLAPEHRYPSPYEDGCDVLRFLDQNKHLLPENADLSRCFLAGDSSGGNISHHVAKRWCESAAESSSRVIGVVAIQPLFNGKIPSKSEVELESVDVIISFERTNWFLKAFLPSDSDDFDHEAINVSGPNAADVSKLDFPTTMVVISEFDSLKDWQRKYYEWLKDSGKEAVLVEYPNMVHGFYIFPELPESTHLINRIKDFVTDQCAKATK</sequence>
<feature type="non-terminal residue" evidence="3">
    <location>
        <position position="1"/>
    </location>
</feature>
<dbReference type="PANTHER" id="PTHR23024">
    <property type="entry name" value="ARYLACETAMIDE DEACETYLASE"/>
    <property type="match status" value="1"/>
</dbReference>
<accession>S8D2V2</accession>
<dbReference type="Gene3D" id="3.40.50.1820">
    <property type="entry name" value="alpha/beta hydrolase"/>
    <property type="match status" value="1"/>
</dbReference>
<evidence type="ECO:0000259" key="2">
    <source>
        <dbReference type="Pfam" id="PF07859"/>
    </source>
</evidence>
<comment type="similarity">
    <text evidence="1">Belongs to the 'GDXG' lipolytic enzyme family.</text>
</comment>
<dbReference type="SUPFAM" id="SSF53474">
    <property type="entry name" value="alpha/beta-Hydrolases"/>
    <property type="match status" value="1"/>
</dbReference>
<evidence type="ECO:0000313" key="3">
    <source>
        <dbReference type="EMBL" id="EPS74054.1"/>
    </source>
</evidence>
<feature type="domain" description="Alpha/beta hydrolase fold-3" evidence="2">
    <location>
        <begin position="84"/>
        <end position="303"/>
    </location>
</feature>
<comment type="caution">
    <text evidence="3">The sequence shown here is derived from an EMBL/GenBank/DDBJ whole genome shotgun (WGS) entry which is preliminary data.</text>
</comment>
<dbReference type="InterPro" id="IPR050466">
    <property type="entry name" value="Carboxylest/Gibb_receptor"/>
</dbReference>
<evidence type="ECO:0000256" key="1">
    <source>
        <dbReference type="ARBA" id="ARBA00010515"/>
    </source>
</evidence>
<dbReference type="PANTHER" id="PTHR23024:SF24">
    <property type="entry name" value="ALPHA_BETA HYDROLASE FOLD-3 DOMAIN-CONTAINING PROTEIN"/>
    <property type="match status" value="1"/>
</dbReference>
<name>S8D2V2_9LAMI</name>